<reference evidence="1 2" key="1">
    <citation type="submission" date="2019-12" db="EMBL/GenBank/DDBJ databases">
        <title>Chromosome-level assembly of the Caenorhabditis remanei genome.</title>
        <authorList>
            <person name="Teterina A.A."/>
            <person name="Willis J.H."/>
            <person name="Phillips P.C."/>
        </authorList>
    </citation>
    <scope>NUCLEOTIDE SEQUENCE [LARGE SCALE GENOMIC DNA]</scope>
    <source>
        <strain evidence="1 2">PX506</strain>
        <tissue evidence="1">Whole organism</tissue>
    </source>
</reference>
<proteinExistence type="predicted"/>
<dbReference type="Proteomes" id="UP000483820">
    <property type="component" value="Chromosome III"/>
</dbReference>
<evidence type="ECO:0000313" key="1">
    <source>
        <dbReference type="EMBL" id="KAF1760942.1"/>
    </source>
</evidence>
<sequence>MQPSTSQQPPSKPKTISDLHRDVNLFGVPNRSPSPLLYYQLASAEASNENIRYHIGERTDLTRSEILDLREFFNTPSLIGGGDMVYFKRLCTRRVKEMINIFVDYLQQNYEETKVLPPFPSIFHKTIVDVSVECLYRYYLITNNSNIYTAIHDCVKVFYPVPFTHFVIPAELNSNEEFWKTPVENETLRNLSTTPFRDY</sequence>
<evidence type="ECO:0000313" key="2">
    <source>
        <dbReference type="Proteomes" id="UP000483820"/>
    </source>
</evidence>
<dbReference type="CTD" id="9818311"/>
<name>A0A6A5H386_CAERE</name>
<protein>
    <submittedName>
        <fullName evidence="1">Uncharacterized protein</fullName>
    </submittedName>
</protein>
<dbReference type="EMBL" id="WUAV01000003">
    <property type="protein sequence ID" value="KAF1760942.1"/>
    <property type="molecule type" value="Genomic_DNA"/>
</dbReference>
<accession>A0A6A5H386</accession>
<dbReference type="GeneID" id="9818311"/>
<dbReference type="KEGG" id="crq:GCK72_009195"/>
<dbReference type="AlphaFoldDB" id="A0A6A5H386"/>
<comment type="caution">
    <text evidence="1">The sequence shown here is derived from an EMBL/GenBank/DDBJ whole genome shotgun (WGS) entry which is preliminary data.</text>
</comment>
<dbReference type="RefSeq" id="XP_003103238.2">
    <property type="nucleotide sequence ID" value="XM_003103190.2"/>
</dbReference>
<gene>
    <name evidence="1" type="ORF">GCK72_009195</name>
</gene>
<organism evidence="1 2">
    <name type="scientific">Caenorhabditis remanei</name>
    <name type="common">Caenorhabditis vulgaris</name>
    <dbReference type="NCBI Taxonomy" id="31234"/>
    <lineage>
        <taxon>Eukaryota</taxon>
        <taxon>Metazoa</taxon>
        <taxon>Ecdysozoa</taxon>
        <taxon>Nematoda</taxon>
        <taxon>Chromadorea</taxon>
        <taxon>Rhabditida</taxon>
        <taxon>Rhabditina</taxon>
        <taxon>Rhabditomorpha</taxon>
        <taxon>Rhabditoidea</taxon>
        <taxon>Rhabditidae</taxon>
        <taxon>Peloderinae</taxon>
        <taxon>Caenorhabditis</taxon>
    </lineage>
</organism>